<dbReference type="EMBL" id="QXTG01000002">
    <property type="protein sequence ID" value="RIX28462.1"/>
    <property type="molecule type" value="Genomic_DNA"/>
</dbReference>
<proteinExistence type="predicted"/>
<evidence type="ECO:0008006" key="3">
    <source>
        <dbReference type="Google" id="ProtNLM"/>
    </source>
</evidence>
<name>A0A3A1TW61_9MICO</name>
<comment type="caution">
    <text evidence="1">The sequence shown here is derived from an EMBL/GenBank/DDBJ whole genome shotgun (WGS) entry which is preliminary data.</text>
</comment>
<sequence>MLKLVAVAEWGGRAAGVDRVAEAVSRMLAGVPVPQGLERRDWFDLHDRTPVASEHEALVDWVERHRERGSDGAVQPLAGFTLDVAQGVDGPAADESLPFVTIAVMAGVVVGGPRMPANTVKVSASAGWMDAATEQDRVELVRVLAEAWEPARAATYDRDVTRGLPRLPPRTPWPGYATYFSSELVPDLRLPAEYRVTALGGGALAVLDPPWEASRALEGVTTFLAESSFDPIPEREPEGADRA</sequence>
<dbReference type="Proteomes" id="UP000265742">
    <property type="component" value="Unassembled WGS sequence"/>
</dbReference>
<keyword evidence="2" id="KW-1185">Reference proteome</keyword>
<dbReference type="AlphaFoldDB" id="A0A3A1TW61"/>
<evidence type="ECO:0000313" key="2">
    <source>
        <dbReference type="Proteomes" id="UP000265742"/>
    </source>
</evidence>
<evidence type="ECO:0000313" key="1">
    <source>
        <dbReference type="EMBL" id="RIX28462.1"/>
    </source>
</evidence>
<dbReference type="RefSeq" id="WP_119482772.1">
    <property type="nucleotide sequence ID" value="NZ_QXTG01000002.1"/>
</dbReference>
<reference evidence="2" key="1">
    <citation type="submission" date="2018-09" db="EMBL/GenBank/DDBJ databases">
        <authorList>
            <person name="Kim I."/>
        </authorList>
    </citation>
    <scope>NUCLEOTIDE SEQUENCE [LARGE SCALE GENOMIC DNA]</scope>
    <source>
        <strain evidence="2">DD4a</strain>
    </source>
</reference>
<accession>A0A3A1TW61</accession>
<protein>
    <recommendedName>
        <fullName evidence="3">Immunity protein 52 domain-containing protein</fullName>
    </recommendedName>
</protein>
<gene>
    <name evidence="1" type="ORF">D1781_13630</name>
</gene>
<organism evidence="1 2">
    <name type="scientific">Amnibacterium setariae</name>
    <dbReference type="NCBI Taxonomy" id="2306585"/>
    <lineage>
        <taxon>Bacteria</taxon>
        <taxon>Bacillati</taxon>
        <taxon>Actinomycetota</taxon>
        <taxon>Actinomycetes</taxon>
        <taxon>Micrococcales</taxon>
        <taxon>Microbacteriaceae</taxon>
        <taxon>Amnibacterium</taxon>
    </lineage>
</organism>